<keyword evidence="1" id="KW-0472">Membrane</keyword>
<evidence type="ECO:0000313" key="3">
    <source>
        <dbReference type="Proteomes" id="UP001213000"/>
    </source>
</evidence>
<evidence type="ECO:0000313" key="2">
    <source>
        <dbReference type="EMBL" id="KAJ3576770.1"/>
    </source>
</evidence>
<proteinExistence type="predicted"/>
<feature type="transmembrane region" description="Helical" evidence="1">
    <location>
        <begin position="12"/>
        <end position="31"/>
    </location>
</feature>
<gene>
    <name evidence="2" type="ORF">NP233_g230</name>
</gene>
<comment type="caution">
    <text evidence="2">The sequence shown here is derived from an EMBL/GenBank/DDBJ whole genome shotgun (WGS) entry which is preliminary data.</text>
</comment>
<reference evidence="2" key="1">
    <citation type="submission" date="2022-07" db="EMBL/GenBank/DDBJ databases">
        <title>Genome Sequence of Leucocoprinus birnbaumii.</title>
        <authorList>
            <person name="Buettner E."/>
        </authorList>
    </citation>
    <scope>NUCLEOTIDE SEQUENCE</scope>
    <source>
        <strain evidence="2">VT141</strain>
    </source>
</reference>
<keyword evidence="1" id="KW-0812">Transmembrane</keyword>
<sequence>MEASVLGKSRWLLRITIFVAAGNLILLSLALTSAFGGSDEWKLNYSKHLTPSRFCAIYLPYTLSILIHNIFRPWFWFWKPNLFITPDILYSLIELTAVDISDNINMYSP</sequence>
<accession>A0AAD5YW01</accession>
<name>A0AAD5YW01_9AGAR</name>
<dbReference type="Proteomes" id="UP001213000">
    <property type="component" value="Unassembled WGS sequence"/>
</dbReference>
<protein>
    <submittedName>
        <fullName evidence="2">Uncharacterized protein</fullName>
    </submittedName>
</protein>
<keyword evidence="3" id="KW-1185">Reference proteome</keyword>
<feature type="transmembrane region" description="Helical" evidence="1">
    <location>
        <begin position="51"/>
        <end position="71"/>
    </location>
</feature>
<dbReference type="EMBL" id="JANIEX010000005">
    <property type="protein sequence ID" value="KAJ3576770.1"/>
    <property type="molecule type" value="Genomic_DNA"/>
</dbReference>
<dbReference type="AlphaFoldDB" id="A0AAD5YW01"/>
<keyword evidence="1" id="KW-1133">Transmembrane helix</keyword>
<evidence type="ECO:0000256" key="1">
    <source>
        <dbReference type="SAM" id="Phobius"/>
    </source>
</evidence>
<organism evidence="2 3">
    <name type="scientific">Leucocoprinus birnbaumii</name>
    <dbReference type="NCBI Taxonomy" id="56174"/>
    <lineage>
        <taxon>Eukaryota</taxon>
        <taxon>Fungi</taxon>
        <taxon>Dikarya</taxon>
        <taxon>Basidiomycota</taxon>
        <taxon>Agaricomycotina</taxon>
        <taxon>Agaricomycetes</taxon>
        <taxon>Agaricomycetidae</taxon>
        <taxon>Agaricales</taxon>
        <taxon>Agaricineae</taxon>
        <taxon>Agaricaceae</taxon>
        <taxon>Leucocoprinus</taxon>
    </lineage>
</organism>